<gene>
    <name evidence="7" type="ORF">H2201_005079</name>
</gene>
<dbReference type="PANTHER" id="PTHR13513:SF9">
    <property type="entry name" value="E3 UBIQUITIN-PROTEIN LIGASE UBR7-RELATED"/>
    <property type="match status" value="1"/>
</dbReference>
<evidence type="ECO:0000256" key="5">
    <source>
        <dbReference type="SAM" id="MobiDB-lite"/>
    </source>
</evidence>
<protein>
    <recommendedName>
        <fullName evidence="6">UBR-type domain-containing protein</fullName>
    </recommendedName>
</protein>
<sequence>MADAVSHSFMNGSAAAHQAISRSNSISHASEDSQTAQDFINNQLQLEADAREALPYQFDTCTRPLGPLRQLLFSCLTCNPPPASPSDPYTPAGVCYSCSISCHGEHTLVELFTKRNFVCDCGTTRLPATSPCTLRVSEQTGLKGNAHSEKPAEGNKYNHNFRNRFCGCGEEYDAHQERGTMFQCLGLGSVEDGGCGEDWWHPECIVGLPRNWYKKGQENRPPQSPKETATVALNGHTDVNGATSSLTEEESAPMLSATEAGPTQDTLTGNPAVEIADAVEDDEPPLPPGFPEEDDFDAFICYKCTAAFPWIKRYAGTDGFLPPVLYKPTTDAHTDAEPETKLLEQAKSAGVLPIPDAEITETPSKKRKADEDPIESDPTTAPPKRQKSSESSTLPSSAAPSASNSLQPTPPQALPTRHSTLPPAPPGPLSLFLQSTFRSFLCHCPTCFPLLTPHPHLLEEETTYEPALSSSGSPTAAGPGSIGTGSLLDRGEAALSNVDRVRAIEGVMVYNHLRDKVKAFLQPFAESGRAVGAEDIKSYFEGLRGDAEGIRVAAGGASAGGGGEGEGEGGGRREERGY</sequence>
<keyword evidence="2" id="KW-0863">Zinc-finger</keyword>
<feature type="zinc finger region" description="UBR-type" evidence="4">
    <location>
        <begin position="59"/>
        <end position="137"/>
    </location>
</feature>
<organism evidence="7 8">
    <name type="scientific">Coniosporium apollinis</name>
    <dbReference type="NCBI Taxonomy" id="61459"/>
    <lineage>
        <taxon>Eukaryota</taxon>
        <taxon>Fungi</taxon>
        <taxon>Dikarya</taxon>
        <taxon>Ascomycota</taxon>
        <taxon>Pezizomycotina</taxon>
        <taxon>Dothideomycetes</taxon>
        <taxon>Dothideomycetes incertae sedis</taxon>
        <taxon>Coniosporium</taxon>
    </lineage>
</organism>
<feature type="compositionally biased region" description="Low complexity" evidence="5">
    <location>
        <begin position="466"/>
        <end position="479"/>
    </location>
</feature>
<evidence type="ECO:0000256" key="1">
    <source>
        <dbReference type="ARBA" id="ARBA00022723"/>
    </source>
</evidence>
<dbReference type="EMBL" id="JAPDRL010000035">
    <property type="protein sequence ID" value="KAJ9664858.1"/>
    <property type="molecule type" value="Genomic_DNA"/>
</dbReference>
<feature type="domain" description="UBR-type" evidence="6">
    <location>
        <begin position="59"/>
        <end position="137"/>
    </location>
</feature>
<accession>A0ABQ9NSG0</accession>
<feature type="region of interest" description="Disordered" evidence="5">
    <location>
        <begin position="462"/>
        <end position="485"/>
    </location>
</feature>
<proteinExistence type="predicted"/>
<dbReference type="PROSITE" id="PS51157">
    <property type="entry name" value="ZF_UBR"/>
    <property type="match status" value="1"/>
</dbReference>
<dbReference type="Pfam" id="PF02207">
    <property type="entry name" value="zf-UBR"/>
    <property type="match status" value="1"/>
</dbReference>
<evidence type="ECO:0000313" key="8">
    <source>
        <dbReference type="Proteomes" id="UP001172684"/>
    </source>
</evidence>
<keyword evidence="3" id="KW-0862">Zinc</keyword>
<reference evidence="7" key="1">
    <citation type="submission" date="2022-10" db="EMBL/GenBank/DDBJ databases">
        <title>Culturing micro-colonial fungi from biological soil crusts in the Mojave desert and describing Neophaeococcomyces mojavensis, and introducing the new genera and species Taxawa tesnikishii.</title>
        <authorList>
            <person name="Kurbessoian T."/>
            <person name="Stajich J.E."/>
        </authorList>
    </citation>
    <scope>NUCLEOTIDE SEQUENCE</scope>
    <source>
        <strain evidence="7">TK_1</strain>
    </source>
</reference>
<evidence type="ECO:0000313" key="7">
    <source>
        <dbReference type="EMBL" id="KAJ9664858.1"/>
    </source>
</evidence>
<evidence type="ECO:0000256" key="4">
    <source>
        <dbReference type="PROSITE-ProRule" id="PRU00508"/>
    </source>
</evidence>
<dbReference type="CDD" id="cd19677">
    <property type="entry name" value="UBR-box_UBR7"/>
    <property type="match status" value="1"/>
</dbReference>
<feature type="region of interest" description="Disordered" evidence="5">
    <location>
        <begin position="553"/>
        <end position="578"/>
    </location>
</feature>
<dbReference type="SMART" id="SM00396">
    <property type="entry name" value="ZnF_UBR1"/>
    <property type="match status" value="1"/>
</dbReference>
<feature type="region of interest" description="Disordered" evidence="5">
    <location>
        <begin position="345"/>
        <end position="427"/>
    </location>
</feature>
<feature type="region of interest" description="Disordered" evidence="5">
    <location>
        <begin position="237"/>
        <end position="269"/>
    </location>
</feature>
<name>A0ABQ9NSG0_9PEZI</name>
<feature type="compositionally biased region" description="Basic and acidic residues" evidence="5">
    <location>
        <begin position="569"/>
        <end position="578"/>
    </location>
</feature>
<dbReference type="InterPro" id="IPR047506">
    <property type="entry name" value="UBR7-like_UBR-box"/>
</dbReference>
<dbReference type="InterPro" id="IPR040204">
    <property type="entry name" value="UBR7"/>
</dbReference>
<dbReference type="Proteomes" id="UP001172684">
    <property type="component" value="Unassembled WGS sequence"/>
</dbReference>
<dbReference type="PANTHER" id="PTHR13513">
    <property type="entry name" value="E3 UBIQUITIN-PROTEIN LIGASE UBR7"/>
    <property type="match status" value="1"/>
</dbReference>
<evidence type="ECO:0000256" key="2">
    <source>
        <dbReference type="ARBA" id="ARBA00022771"/>
    </source>
</evidence>
<keyword evidence="8" id="KW-1185">Reference proteome</keyword>
<feature type="compositionally biased region" description="Low complexity" evidence="5">
    <location>
        <begin position="389"/>
        <end position="406"/>
    </location>
</feature>
<dbReference type="InterPro" id="IPR003126">
    <property type="entry name" value="Znf_UBR"/>
</dbReference>
<evidence type="ECO:0000259" key="6">
    <source>
        <dbReference type="PROSITE" id="PS51157"/>
    </source>
</evidence>
<keyword evidence="1" id="KW-0479">Metal-binding</keyword>
<comment type="caution">
    <text evidence="7">The sequence shown here is derived from an EMBL/GenBank/DDBJ whole genome shotgun (WGS) entry which is preliminary data.</text>
</comment>
<evidence type="ECO:0000256" key="3">
    <source>
        <dbReference type="ARBA" id="ARBA00022833"/>
    </source>
</evidence>